<reference evidence="1 2" key="1">
    <citation type="journal article" date="2017" name="Biotechnol. Biofuels">
        <title>Differential beta-glucosidase expression as a function of carbon source availability in Talaromyces amestolkiae: a genomic and proteomic approach.</title>
        <authorList>
            <person name="de Eugenio L.I."/>
            <person name="Mendez-Liter J.A."/>
            <person name="Nieto-Dominguez M."/>
            <person name="Alonso L."/>
            <person name="Gil-Munoz J."/>
            <person name="Barriuso J."/>
            <person name="Prieto A."/>
            <person name="Martinez M.J."/>
        </authorList>
    </citation>
    <scope>NUCLEOTIDE SEQUENCE [LARGE SCALE GENOMIC DNA]</scope>
    <source>
        <strain evidence="1 2">CIB</strain>
    </source>
</reference>
<dbReference type="STRING" id="1196081.A0A364L0N4"/>
<dbReference type="RefSeq" id="XP_040733871.1">
    <property type="nucleotide sequence ID" value="XM_040877835.1"/>
</dbReference>
<organism evidence="1 2">
    <name type="scientific">Talaromyces amestolkiae</name>
    <dbReference type="NCBI Taxonomy" id="1196081"/>
    <lineage>
        <taxon>Eukaryota</taxon>
        <taxon>Fungi</taxon>
        <taxon>Dikarya</taxon>
        <taxon>Ascomycota</taxon>
        <taxon>Pezizomycotina</taxon>
        <taxon>Eurotiomycetes</taxon>
        <taxon>Eurotiomycetidae</taxon>
        <taxon>Eurotiales</taxon>
        <taxon>Trichocomaceae</taxon>
        <taxon>Talaromyces</taxon>
        <taxon>Talaromyces sect. Talaromyces</taxon>
    </lineage>
</organism>
<dbReference type="EMBL" id="MIKG01000009">
    <property type="protein sequence ID" value="RAO69355.1"/>
    <property type="molecule type" value="Genomic_DNA"/>
</dbReference>
<evidence type="ECO:0000313" key="1">
    <source>
        <dbReference type="EMBL" id="RAO69355.1"/>
    </source>
</evidence>
<accession>A0A364L0N4</accession>
<dbReference type="AlphaFoldDB" id="A0A364L0N4"/>
<sequence length="141" mass="16412">MASARITKQLLLRLSIYNYKAESKSEEETHNNYHSPSYFQEIIQNLNTQDERGLAIDDRDFVVKFYFHQFEEVAKFTLDPEFKAMQQEKEPWVSKYRIVTSLGWVENLFQDGKVVNIQDGIASFPDFVTMTDLSTPGSDSQ</sequence>
<dbReference type="GeneID" id="63794583"/>
<comment type="caution">
    <text evidence="1">The sequence shown here is derived from an EMBL/GenBank/DDBJ whole genome shotgun (WGS) entry which is preliminary data.</text>
</comment>
<keyword evidence="2" id="KW-1185">Reference proteome</keyword>
<evidence type="ECO:0000313" key="2">
    <source>
        <dbReference type="Proteomes" id="UP000249363"/>
    </source>
</evidence>
<gene>
    <name evidence="1" type="ORF">BHQ10_005367</name>
</gene>
<dbReference type="Proteomes" id="UP000249363">
    <property type="component" value="Unassembled WGS sequence"/>
</dbReference>
<evidence type="ECO:0008006" key="3">
    <source>
        <dbReference type="Google" id="ProtNLM"/>
    </source>
</evidence>
<dbReference type="OrthoDB" id="4214639at2759"/>
<protein>
    <recommendedName>
        <fullName evidence="3">EthD domain-containing protein</fullName>
    </recommendedName>
</protein>
<proteinExistence type="predicted"/>
<name>A0A364L0N4_TALAM</name>